<evidence type="ECO:0000256" key="7">
    <source>
        <dbReference type="SAM" id="Phobius"/>
    </source>
</evidence>
<comment type="caution">
    <text evidence="9">The sequence shown here is derived from an EMBL/GenBank/DDBJ whole genome shotgun (WGS) entry which is preliminary data.</text>
</comment>
<dbReference type="InterPro" id="IPR003856">
    <property type="entry name" value="LPS_length_determ_N"/>
</dbReference>
<feature type="coiled-coil region" evidence="6">
    <location>
        <begin position="178"/>
        <end position="212"/>
    </location>
</feature>
<dbReference type="Pfam" id="PF02706">
    <property type="entry name" value="Wzz"/>
    <property type="match status" value="1"/>
</dbReference>
<feature type="transmembrane region" description="Helical" evidence="7">
    <location>
        <begin position="21"/>
        <end position="41"/>
    </location>
</feature>
<name>A0ABV6Z1B5_UNCC1</name>
<evidence type="ECO:0000256" key="2">
    <source>
        <dbReference type="ARBA" id="ARBA00022475"/>
    </source>
</evidence>
<evidence type="ECO:0000259" key="8">
    <source>
        <dbReference type="Pfam" id="PF02706"/>
    </source>
</evidence>
<keyword evidence="2" id="KW-1003">Cell membrane</keyword>
<evidence type="ECO:0000256" key="1">
    <source>
        <dbReference type="ARBA" id="ARBA00004651"/>
    </source>
</evidence>
<organism evidence="9 10">
    <name type="scientific">candidate division CSSED10-310 bacterium</name>
    <dbReference type="NCBI Taxonomy" id="2855610"/>
    <lineage>
        <taxon>Bacteria</taxon>
        <taxon>Bacteria division CSSED10-310</taxon>
    </lineage>
</organism>
<keyword evidence="3 7" id="KW-0812">Transmembrane</keyword>
<evidence type="ECO:0000256" key="4">
    <source>
        <dbReference type="ARBA" id="ARBA00022989"/>
    </source>
</evidence>
<evidence type="ECO:0000256" key="3">
    <source>
        <dbReference type="ARBA" id="ARBA00022692"/>
    </source>
</evidence>
<keyword evidence="10" id="KW-1185">Reference proteome</keyword>
<keyword evidence="6" id="KW-0175">Coiled coil</keyword>
<dbReference type="PANTHER" id="PTHR32309">
    <property type="entry name" value="TYROSINE-PROTEIN KINASE"/>
    <property type="match status" value="1"/>
</dbReference>
<reference evidence="9 10" key="1">
    <citation type="submission" date="2024-09" db="EMBL/GenBank/DDBJ databases">
        <title>Laminarin stimulates single cell rates of sulfate reduction while oxygen inhibits transcriptomic activity in coastal marine sediment.</title>
        <authorList>
            <person name="Lindsay M."/>
            <person name="Orcutt B."/>
            <person name="Emerson D."/>
            <person name="Stepanauskas R."/>
            <person name="D'Angelo T."/>
        </authorList>
    </citation>
    <scope>NUCLEOTIDE SEQUENCE [LARGE SCALE GENOMIC DNA]</scope>
    <source>
        <strain evidence="9">SAG AM-311-K15</strain>
    </source>
</reference>
<keyword evidence="5 7" id="KW-0472">Membrane</keyword>
<evidence type="ECO:0000256" key="6">
    <source>
        <dbReference type="SAM" id="Coils"/>
    </source>
</evidence>
<dbReference type="EMBL" id="JBHPBY010000284">
    <property type="protein sequence ID" value="MFC1852224.1"/>
    <property type="molecule type" value="Genomic_DNA"/>
</dbReference>
<dbReference type="Proteomes" id="UP001594351">
    <property type="component" value="Unassembled WGS sequence"/>
</dbReference>
<gene>
    <name evidence="9" type="ORF">ACFL27_18670</name>
</gene>
<sequence>MFDPETEFNIYEYVTIVRKRLLLIILTTLAVITGMVVHIYLQPAFYTARAKVLFEYSNPAAPILAQPYYYVQRIIPGIEQEMILNSKIIGRVIRNLNLSTAESGSREWYGQVNRIRSFIRIRFQDTQNMNIMYGSRMIANLIATTPTPELATSLLNSLVEQYQIDQQEYKLEQDLQMKNWLDIQLKEAKAKIEEAEKNFQKFKQEKGILSIKELQEAQVDNFSVLEKEYNIAVQQRKSLELRLNTLKSALNRDEETSNLIFSNSDFPEIAANVTALNNLKIELDEAQKTFKEKHPQIVAISDRIKLTLEKIKRAKQNTIKSLRVQFETAISHEQMKYKDMMDYKEIALQVNHDALQYSLLEREISTSRKLYELLAQQLEKSSIQAAVPSVSLRVVEPPFKPLKPISKNYPRQLFIAALVGLALGVSLAFLIEYLDISVKTPDDVKNYLDLPVMGLIPDIKIEFDEERLVELTNMMVKEHEEQIKS</sequence>
<keyword evidence="4 7" id="KW-1133">Transmembrane helix</keyword>
<comment type="subcellular location">
    <subcellularLocation>
        <location evidence="1">Cell membrane</location>
        <topology evidence="1">Multi-pass membrane protein</topology>
    </subcellularLocation>
</comment>
<accession>A0ABV6Z1B5</accession>
<dbReference type="InterPro" id="IPR050445">
    <property type="entry name" value="Bact_polysacc_biosynth/exp"/>
</dbReference>
<evidence type="ECO:0000256" key="5">
    <source>
        <dbReference type="ARBA" id="ARBA00023136"/>
    </source>
</evidence>
<proteinExistence type="predicted"/>
<protein>
    <submittedName>
        <fullName evidence="9">GumC family protein</fullName>
    </submittedName>
</protein>
<dbReference type="PANTHER" id="PTHR32309:SF31">
    <property type="entry name" value="CAPSULAR EXOPOLYSACCHARIDE FAMILY"/>
    <property type="match status" value="1"/>
</dbReference>
<feature type="transmembrane region" description="Helical" evidence="7">
    <location>
        <begin position="413"/>
        <end position="431"/>
    </location>
</feature>
<evidence type="ECO:0000313" key="9">
    <source>
        <dbReference type="EMBL" id="MFC1852224.1"/>
    </source>
</evidence>
<evidence type="ECO:0000313" key="10">
    <source>
        <dbReference type="Proteomes" id="UP001594351"/>
    </source>
</evidence>
<feature type="domain" description="Polysaccharide chain length determinant N-terminal" evidence="8">
    <location>
        <begin position="7"/>
        <end position="96"/>
    </location>
</feature>